<evidence type="ECO:0000256" key="1">
    <source>
        <dbReference type="ARBA" id="ARBA00007932"/>
    </source>
</evidence>
<dbReference type="eggNOG" id="KOG3656">
    <property type="taxonomic scope" value="Eukaryota"/>
</dbReference>
<accession>A7RFR7</accession>
<dbReference type="AlphaFoldDB" id="A7RFR7"/>
<dbReference type="GO" id="GO:0038023">
    <property type="term" value="F:signaling receptor activity"/>
    <property type="evidence" value="ECO:0000318"/>
    <property type="project" value="GO_Central"/>
</dbReference>
<evidence type="ECO:0000313" key="7">
    <source>
        <dbReference type="Proteomes" id="UP000001593"/>
    </source>
</evidence>
<dbReference type="HOGENOM" id="CLU_070826_1_1_1"/>
<keyword evidence="2 4" id="KW-0732">Signal</keyword>
<feature type="signal peptide" evidence="4">
    <location>
        <begin position="1"/>
        <end position="20"/>
    </location>
</feature>
<evidence type="ECO:0000259" key="5">
    <source>
        <dbReference type="Pfam" id="PF03024"/>
    </source>
</evidence>
<dbReference type="InParanoid" id="A7RFR7"/>
<evidence type="ECO:0000256" key="4">
    <source>
        <dbReference type="SAM" id="SignalP"/>
    </source>
</evidence>
<proteinExistence type="inferred from homology"/>
<dbReference type="OMA" id="KDDFTCK"/>
<evidence type="ECO:0000313" key="6">
    <source>
        <dbReference type="EMBL" id="EDO49768.1"/>
    </source>
</evidence>
<dbReference type="PhylomeDB" id="A7RFR7"/>
<feature type="domain" description="Folate receptor-like" evidence="5">
    <location>
        <begin position="32"/>
        <end position="211"/>
    </location>
</feature>
<dbReference type="InterPro" id="IPR018143">
    <property type="entry name" value="Folate_rcpt-like"/>
</dbReference>
<feature type="chain" id="PRO_5002714181" description="Folate receptor-like domain-containing protein" evidence="4">
    <location>
        <begin position="21"/>
        <end position="260"/>
    </location>
</feature>
<dbReference type="STRING" id="45351.A7RFR7"/>
<dbReference type="PANTHER" id="PTHR10517:SF14">
    <property type="entry name" value="FOLATE RECEPTOR 1-RELATED"/>
    <property type="match status" value="1"/>
</dbReference>
<protein>
    <recommendedName>
        <fullName evidence="5">Folate receptor-like domain-containing protein</fullName>
    </recommendedName>
</protein>
<keyword evidence="7" id="KW-1185">Reference proteome</keyword>
<comment type="similarity">
    <text evidence="1">Belongs to the folate receptor family.</text>
</comment>
<name>A7RFR7_NEMVE</name>
<dbReference type="GO" id="GO:0009897">
    <property type="term" value="C:external side of plasma membrane"/>
    <property type="evidence" value="ECO:0000318"/>
    <property type="project" value="GO_Central"/>
</dbReference>
<dbReference type="PANTHER" id="PTHR10517">
    <property type="entry name" value="FOLATE RECEPTOR"/>
    <property type="match status" value="1"/>
</dbReference>
<dbReference type="InterPro" id="IPR004269">
    <property type="entry name" value="Folate_rcpt"/>
</dbReference>
<dbReference type="EMBL" id="DS469508">
    <property type="protein sequence ID" value="EDO49768.1"/>
    <property type="molecule type" value="Genomic_DNA"/>
</dbReference>
<dbReference type="OrthoDB" id="567542at2759"/>
<evidence type="ECO:0000256" key="3">
    <source>
        <dbReference type="ARBA" id="ARBA00023157"/>
    </source>
</evidence>
<gene>
    <name evidence="6" type="ORF">NEMVEDRAFT_v1g236292</name>
</gene>
<dbReference type="Proteomes" id="UP000001593">
    <property type="component" value="Unassembled WGS sequence"/>
</dbReference>
<evidence type="ECO:0000256" key="2">
    <source>
        <dbReference type="ARBA" id="ARBA00022729"/>
    </source>
</evidence>
<reference evidence="6 7" key="1">
    <citation type="journal article" date="2007" name="Science">
        <title>Sea anemone genome reveals ancestral eumetazoan gene repertoire and genomic organization.</title>
        <authorList>
            <person name="Putnam N.H."/>
            <person name="Srivastava M."/>
            <person name="Hellsten U."/>
            <person name="Dirks B."/>
            <person name="Chapman J."/>
            <person name="Salamov A."/>
            <person name="Terry A."/>
            <person name="Shapiro H."/>
            <person name="Lindquist E."/>
            <person name="Kapitonov V.V."/>
            <person name="Jurka J."/>
            <person name="Genikhovich G."/>
            <person name="Grigoriev I.V."/>
            <person name="Lucas S.M."/>
            <person name="Steele R.E."/>
            <person name="Finnerty J.R."/>
            <person name="Technau U."/>
            <person name="Martindale M.Q."/>
            <person name="Rokhsar D.S."/>
        </authorList>
    </citation>
    <scope>NUCLEOTIDE SEQUENCE [LARGE SCALE GENOMIC DNA]</scope>
    <source>
        <strain evidence="7">CH2 X CH6</strain>
    </source>
</reference>
<keyword evidence="3" id="KW-1015">Disulfide bond</keyword>
<sequence>MAPLVILATAIMALPAVCYAVTDKQVNDFLNVCIDSKHHKEKPGPEVDYFHHCTPWKDHACCKSNTTKHIESDGTITLYRMRWDQCPQKRAMSAKCKRFFEMDTCFYECSPYLRPWIEVDPHSKVTRRERFTNVPLCSSDCDAWFEACKFDYTCSNNWGDMETWNWTKNGNDCKMECKTFKDYFGSPANFCNRLFNYSFKYISGKAGEDCMVLWPNGTNSRLNSQVARKYARKELSVSQSDVLRPRFAIVILAFLPFAQL</sequence>
<organism evidence="6 7">
    <name type="scientific">Nematostella vectensis</name>
    <name type="common">Starlet sea anemone</name>
    <dbReference type="NCBI Taxonomy" id="45351"/>
    <lineage>
        <taxon>Eukaryota</taxon>
        <taxon>Metazoa</taxon>
        <taxon>Cnidaria</taxon>
        <taxon>Anthozoa</taxon>
        <taxon>Hexacorallia</taxon>
        <taxon>Actiniaria</taxon>
        <taxon>Edwardsiidae</taxon>
        <taxon>Nematostella</taxon>
    </lineage>
</organism>
<dbReference type="KEGG" id="nve:5521948"/>
<dbReference type="Pfam" id="PF03024">
    <property type="entry name" value="Folate_rec"/>
    <property type="match status" value="1"/>
</dbReference>